<dbReference type="SUPFAM" id="SSF56112">
    <property type="entry name" value="Protein kinase-like (PK-like)"/>
    <property type="match status" value="1"/>
</dbReference>
<accession>A0A4R6T715</accession>
<sequence>MNHQLDSRICEYYPFLKRDELSITPFGEGLIHETLLVESPKGKWILQGFNEKVFNYPDRIDHNLGLLYQQAEKKKLPFTLPLPLLNRDRSGLSEINGLKYRLFEFVAGKTLQQIEQIEQAYIAALAYGEFASWAKDIPAQSMQETIPHFHRLDLRFEKLIEVSSSKGNLEKEEVEILDFYFSQKPLVDWYQKQLKLLPLRVVHNDTKINNVIFSEDLKRVSAVIDLDTLMGGYLLYDFGDLVRTVACSLTETSTQWDAIHLIPEIFSKLLQGYWEGIETFASKEEAESLILGGEVMTMIMGLRFFTDHLQGNIYYRVSYPEQNFHRAKNQMIFLKSQQSQREALREIWKEIVQKD</sequence>
<dbReference type="InterPro" id="IPR011009">
    <property type="entry name" value="Kinase-like_dom_sf"/>
</dbReference>
<dbReference type="PANTHER" id="PTHR21064">
    <property type="entry name" value="AMINOGLYCOSIDE PHOSPHOTRANSFERASE DOMAIN-CONTAINING PROTEIN-RELATED"/>
    <property type="match status" value="1"/>
</dbReference>
<evidence type="ECO:0000313" key="2">
    <source>
        <dbReference type="EMBL" id="TDQ17472.1"/>
    </source>
</evidence>
<organism evidence="2 3">
    <name type="scientific">Algoriphagus boseongensis</name>
    <dbReference type="NCBI Taxonomy" id="1442587"/>
    <lineage>
        <taxon>Bacteria</taxon>
        <taxon>Pseudomonadati</taxon>
        <taxon>Bacteroidota</taxon>
        <taxon>Cytophagia</taxon>
        <taxon>Cytophagales</taxon>
        <taxon>Cyclobacteriaceae</taxon>
        <taxon>Algoriphagus</taxon>
    </lineage>
</organism>
<proteinExistence type="predicted"/>
<keyword evidence="3" id="KW-1185">Reference proteome</keyword>
<dbReference type="Pfam" id="PF01636">
    <property type="entry name" value="APH"/>
    <property type="match status" value="1"/>
</dbReference>
<dbReference type="OrthoDB" id="526037at2"/>
<reference evidence="2 3" key="1">
    <citation type="submission" date="2019-03" db="EMBL/GenBank/DDBJ databases">
        <title>Genomic Encyclopedia of Type Strains, Phase III (KMG-III): the genomes of soil and plant-associated and newly described type strains.</title>
        <authorList>
            <person name="Whitman W."/>
        </authorList>
    </citation>
    <scope>NUCLEOTIDE SEQUENCE [LARGE SCALE GENOMIC DNA]</scope>
    <source>
        <strain evidence="2 3">CECT 8446</strain>
    </source>
</reference>
<keyword evidence="2" id="KW-0808">Transferase</keyword>
<evidence type="ECO:0000313" key="3">
    <source>
        <dbReference type="Proteomes" id="UP000294535"/>
    </source>
</evidence>
<protein>
    <submittedName>
        <fullName evidence="2">Phosphotransferase family enzyme</fullName>
    </submittedName>
</protein>
<comment type="caution">
    <text evidence="2">The sequence shown here is derived from an EMBL/GenBank/DDBJ whole genome shotgun (WGS) entry which is preliminary data.</text>
</comment>
<dbReference type="Proteomes" id="UP000294535">
    <property type="component" value="Unassembled WGS sequence"/>
</dbReference>
<dbReference type="GO" id="GO:0016740">
    <property type="term" value="F:transferase activity"/>
    <property type="evidence" value="ECO:0007669"/>
    <property type="project" value="UniProtKB-KW"/>
</dbReference>
<dbReference type="EMBL" id="SNYF01000006">
    <property type="protein sequence ID" value="TDQ17472.1"/>
    <property type="molecule type" value="Genomic_DNA"/>
</dbReference>
<dbReference type="InterPro" id="IPR002575">
    <property type="entry name" value="Aminoglycoside_PTrfase"/>
</dbReference>
<dbReference type="PANTHER" id="PTHR21064:SF5">
    <property type="entry name" value="SLR1880 PROTEIN"/>
    <property type="match status" value="1"/>
</dbReference>
<dbReference type="RefSeq" id="WP_133555543.1">
    <property type="nucleotide sequence ID" value="NZ_SNYF01000006.1"/>
</dbReference>
<dbReference type="InterPro" id="IPR050249">
    <property type="entry name" value="Pseudomonas-type_ThrB"/>
</dbReference>
<feature type="domain" description="Aminoglycoside phosphotransferase" evidence="1">
    <location>
        <begin position="23"/>
        <end position="244"/>
    </location>
</feature>
<gene>
    <name evidence="2" type="ORF">DFQ04_2126</name>
</gene>
<dbReference type="Gene3D" id="3.90.1200.10">
    <property type="match status" value="1"/>
</dbReference>
<dbReference type="AlphaFoldDB" id="A0A4R6T715"/>
<name>A0A4R6T715_9BACT</name>
<evidence type="ECO:0000259" key="1">
    <source>
        <dbReference type="Pfam" id="PF01636"/>
    </source>
</evidence>